<reference evidence="1 2" key="1">
    <citation type="submission" date="2018-02" db="EMBL/GenBank/DDBJ databases">
        <title>The genomes of Aspergillus section Nigri reveals drivers in fungal speciation.</title>
        <authorList>
            <consortium name="DOE Joint Genome Institute"/>
            <person name="Vesth T.C."/>
            <person name="Nybo J."/>
            <person name="Theobald S."/>
            <person name="Brandl J."/>
            <person name="Frisvad J.C."/>
            <person name="Nielsen K.F."/>
            <person name="Lyhne E.K."/>
            <person name="Kogle M.E."/>
            <person name="Kuo A."/>
            <person name="Riley R."/>
            <person name="Clum A."/>
            <person name="Nolan M."/>
            <person name="Lipzen A."/>
            <person name="Salamov A."/>
            <person name="Henrissat B."/>
            <person name="Wiebenga A."/>
            <person name="De vries R.P."/>
            <person name="Grigoriev I.V."/>
            <person name="Mortensen U.H."/>
            <person name="Andersen M.R."/>
            <person name="Baker S.E."/>
        </authorList>
    </citation>
    <scope>NUCLEOTIDE SEQUENCE [LARGE SCALE GENOMIC DNA]</scope>
    <source>
        <strain evidence="1 2">CBS 101889</strain>
    </source>
</reference>
<organism evidence="1 2">
    <name type="scientific">Aspergillus homomorphus (strain CBS 101889)</name>
    <dbReference type="NCBI Taxonomy" id="1450537"/>
    <lineage>
        <taxon>Eukaryota</taxon>
        <taxon>Fungi</taxon>
        <taxon>Dikarya</taxon>
        <taxon>Ascomycota</taxon>
        <taxon>Pezizomycotina</taxon>
        <taxon>Eurotiomycetes</taxon>
        <taxon>Eurotiomycetidae</taxon>
        <taxon>Eurotiales</taxon>
        <taxon>Aspergillaceae</taxon>
        <taxon>Aspergillus</taxon>
        <taxon>Aspergillus subgen. Circumdati</taxon>
    </lineage>
</organism>
<dbReference type="EMBL" id="KZ824272">
    <property type="protein sequence ID" value="RAL15208.1"/>
    <property type="molecule type" value="Genomic_DNA"/>
</dbReference>
<gene>
    <name evidence="1" type="ORF">BO97DRAFT_421999</name>
</gene>
<name>A0A395I819_ASPHC</name>
<dbReference type="Proteomes" id="UP000248961">
    <property type="component" value="Unassembled WGS sequence"/>
</dbReference>
<protein>
    <submittedName>
        <fullName evidence="1">Uncharacterized protein</fullName>
    </submittedName>
</protein>
<proteinExistence type="predicted"/>
<dbReference type="GeneID" id="37201042"/>
<evidence type="ECO:0000313" key="2">
    <source>
        <dbReference type="Proteomes" id="UP000248961"/>
    </source>
</evidence>
<dbReference type="AlphaFoldDB" id="A0A395I819"/>
<dbReference type="VEuPathDB" id="FungiDB:BO97DRAFT_421999"/>
<accession>A0A395I819</accession>
<evidence type="ECO:0000313" key="1">
    <source>
        <dbReference type="EMBL" id="RAL15208.1"/>
    </source>
</evidence>
<dbReference type="RefSeq" id="XP_025554362.1">
    <property type="nucleotide sequence ID" value="XM_025696753.1"/>
</dbReference>
<keyword evidence="2" id="KW-1185">Reference proteome</keyword>
<sequence length="137" mass="15407">MPSKLALRITLPEQLKQKNSTLIQINLPKDPRPIKNDWAPVKKATPKLWKKLREIKPELRGQRMGLLLVYEHNCDARLRFLVEPAAQKPVEYFEYNGVVEFVLDSDAACEEFHAAAVEWARSVKGGVGLGEGEGEAA</sequence>